<dbReference type="PRINTS" id="PR00685">
    <property type="entry name" value="TIFACTORIIB"/>
</dbReference>
<dbReference type="Gene3D" id="1.10.472.10">
    <property type="entry name" value="Cyclin-like"/>
    <property type="match status" value="1"/>
</dbReference>
<feature type="compositionally biased region" description="Basic and acidic residues" evidence="7">
    <location>
        <begin position="45"/>
        <end position="65"/>
    </location>
</feature>
<dbReference type="FunFam" id="1.10.472.10:FF:000023">
    <property type="entry name" value="Transcription initiation factor IIB"/>
    <property type="match status" value="1"/>
</dbReference>
<evidence type="ECO:0000256" key="5">
    <source>
        <dbReference type="ARBA" id="ARBA00023163"/>
    </source>
</evidence>
<gene>
    <name evidence="9" type="ORF">ALOHA_HF4000ANIW141J13ctg1g35</name>
</gene>
<dbReference type="Pfam" id="PF00382">
    <property type="entry name" value="TFIIB"/>
    <property type="match status" value="2"/>
</dbReference>
<dbReference type="Gene3D" id="1.10.472.170">
    <property type="match status" value="1"/>
</dbReference>
<dbReference type="PANTHER" id="PTHR11618">
    <property type="entry name" value="TRANSCRIPTION INITIATION FACTOR IIB-RELATED"/>
    <property type="match status" value="1"/>
</dbReference>
<dbReference type="SUPFAM" id="SSF47954">
    <property type="entry name" value="Cyclin-like"/>
    <property type="match status" value="2"/>
</dbReference>
<keyword evidence="5" id="KW-0804">Transcription</keyword>
<feature type="region of interest" description="Disordered" evidence="7">
    <location>
        <begin position="45"/>
        <end position="67"/>
    </location>
</feature>
<evidence type="ECO:0000256" key="3">
    <source>
        <dbReference type="ARBA" id="ARBA00022737"/>
    </source>
</evidence>
<evidence type="ECO:0000259" key="8">
    <source>
        <dbReference type="SMART" id="SM00385"/>
    </source>
</evidence>
<protein>
    <recommendedName>
        <fullName evidence="2">Transcription initiation factor IIB</fullName>
    </recommendedName>
</protein>
<dbReference type="InterPro" id="IPR013137">
    <property type="entry name" value="Znf_TFIIB"/>
</dbReference>
<accession>B3T5K7</accession>
<dbReference type="PROSITE" id="PS00782">
    <property type="entry name" value="TFIIB"/>
    <property type="match status" value="2"/>
</dbReference>
<dbReference type="InterPro" id="IPR013763">
    <property type="entry name" value="Cyclin-like_dom"/>
</dbReference>
<dbReference type="CDD" id="cd20550">
    <property type="entry name" value="CYCLIN_TFIIB_archaea_like_rpt2"/>
    <property type="match status" value="1"/>
</dbReference>
<dbReference type="PANTHER" id="PTHR11618:SF13">
    <property type="entry name" value="TRANSCRIPTION INITIATION FACTOR IIB"/>
    <property type="match status" value="1"/>
</dbReference>
<evidence type="ECO:0000256" key="1">
    <source>
        <dbReference type="ARBA" id="ARBA00010857"/>
    </source>
</evidence>
<dbReference type="InterPro" id="IPR036915">
    <property type="entry name" value="Cyclin-like_sf"/>
</dbReference>
<evidence type="ECO:0000256" key="7">
    <source>
        <dbReference type="SAM" id="MobiDB-lite"/>
    </source>
</evidence>
<dbReference type="InterPro" id="IPR000812">
    <property type="entry name" value="TFIIB"/>
</dbReference>
<evidence type="ECO:0000256" key="2">
    <source>
        <dbReference type="ARBA" id="ARBA00013932"/>
    </source>
</evidence>
<dbReference type="GO" id="GO:0070897">
    <property type="term" value="P:transcription preinitiation complex assembly"/>
    <property type="evidence" value="ECO:0007669"/>
    <property type="project" value="InterPro"/>
</dbReference>
<dbReference type="InterPro" id="IPR023486">
    <property type="entry name" value="TFIIB_CS"/>
</dbReference>
<keyword evidence="3" id="KW-0677">Repeat</keyword>
<evidence type="ECO:0000256" key="6">
    <source>
        <dbReference type="ARBA" id="ARBA00053882"/>
    </source>
</evidence>
<dbReference type="GO" id="GO:0097550">
    <property type="term" value="C:transcription preinitiation complex"/>
    <property type="evidence" value="ECO:0007669"/>
    <property type="project" value="TreeGrafter"/>
</dbReference>
<dbReference type="AlphaFoldDB" id="B3T5K7"/>
<dbReference type="GO" id="GO:0017025">
    <property type="term" value="F:TBP-class protein binding"/>
    <property type="evidence" value="ECO:0007669"/>
    <property type="project" value="InterPro"/>
</dbReference>
<comment type="similarity">
    <text evidence="1">Belongs to the TFIIB family.</text>
</comment>
<evidence type="ECO:0000256" key="4">
    <source>
        <dbReference type="ARBA" id="ARBA00023015"/>
    </source>
</evidence>
<reference evidence="9" key="1">
    <citation type="journal article" date="2008" name="ISME J.">
        <title>Genomic patterns of recombination, clonal divergence and environment in marine microbial populations.</title>
        <authorList>
            <person name="Konstantinidis K.T."/>
            <person name="Delong E.F."/>
        </authorList>
    </citation>
    <scope>NUCLEOTIDE SEQUENCE</scope>
</reference>
<dbReference type="InterPro" id="IPR013150">
    <property type="entry name" value="TFIIB_cyclin"/>
</dbReference>
<feature type="domain" description="Cyclin-like" evidence="8">
    <location>
        <begin position="126"/>
        <end position="207"/>
    </location>
</feature>
<dbReference type="Pfam" id="PF08271">
    <property type="entry name" value="Zn_Ribbon_TF"/>
    <property type="match status" value="1"/>
</dbReference>
<organism evidence="9">
    <name type="scientific">uncultured marine crenarchaeote HF4000_ANIW141J13</name>
    <dbReference type="NCBI Taxonomy" id="455577"/>
    <lineage>
        <taxon>Archaea</taxon>
        <taxon>Nitrososphaerota</taxon>
        <taxon>Nitrososphaeria</taxon>
        <taxon>Nitrosopumilales</taxon>
        <taxon>environmental samples</taxon>
    </lineage>
</organism>
<sequence>MWYMVYQISDIKQSCLRCGEKALITDAETGEVFCGACGFVSPERIESPGPERRSFPDDRGNKERTGVGTSLTIHDQGLSTVINPTNRDATGKPLSSSMKKTLKRLRVWDSRSHNKPIDRNFKQAFNELYRLKDKLSLSDSVVEKAAYIYRKAINKKLVKGRTISSLMASALYAACREVGTPRTLKDISDTTNIKKRDLASNYRLLVNELDLKIPVVDSVHNVARIASKIGISEKTKRLATELLRKAEESELTAGKNPMSLAATALYISCRKTGENYSQRDLAEAASVTEVTIRNRYKGLLELLEN</sequence>
<name>B3T5K7_9ARCH</name>
<comment type="function">
    <text evidence="6">Stabilizes TBP binding to an archaeal box-A promoter. Also responsible for recruiting RNA polymerase II to the pre-initiation complex (DNA-TBP-TFIIB).</text>
</comment>
<feature type="domain" description="Cyclin-like" evidence="8">
    <location>
        <begin position="220"/>
        <end position="301"/>
    </location>
</feature>
<dbReference type="SMART" id="SM00385">
    <property type="entry name" value="CYCLIN"/>
    <property type="match status" value="2"/>
</dbReference>
<keyword evidence="4" id="KW-0805">Transcription regulation</keyword>
<evidence type="ECO:0000313" key="9">
    <source>
        <dbReference type="EMBL" id="ABZ07866.1"/>
    </source>
</evidence>
<dbReference type="FunFam" id="1.10.472.170:FF:000001">
    <property type="entry name" value="Transcription initiation factor IIB"/>
    <property type="match status" value="1"/>
</dbReference>
<dbReference type="SUPFAM" id="SSF57783">
    <property type="entry name" value="Zinc beta-ribbon"/>
    <property type="match status" value="1"/>
</dbReference>
<dbReference type="EMBL" id="EU016611">
    <property type="protein sequence ID" value="ABZ07866.1"/>
    <property type="molecule type" value="Genomic_DNA"/>
</dbReference>
<proteinExistence type="inferred from homology"/>